<dbReference type="Proteomes" id="UP001596516">
    <property type="component" value="Unassembled WGS sequence"/>
</dbReference>
<gene>
    <name evidence="3" type="ORF">ACFQXB_00110</name>
</gene>
<organism evidence="3 4">
    <name type="scientific">Plastorhodobacter daqingensis</name>
    <dbReference type="NCBI Taxonomy" id="1387281"/>
    <lineage>
        <taxon>Bacteria</taxon>
        <taxon>Pseudomonadati</taxon>
        <taxon>Pseudomonadota</taxon>
        <taxon>Alphaproteobacteria</taxon>
        <taxon>Rhodobacterales</taxon>
        <taxon>Paracoccaceae</taxon>
        <taxon>Plastorhodobacter</taxon>
    </lineage>
</organism>
<feature type="domain" description="PAS" evidence="2">
    <location>
        <begin position="394"/>
        <end position="461"/>
    </location>
</feature>
<evidence type="ECO:0000313" key="4">
    <source>
        <dbReference type="Proteomes" id="UP001596516"/>
    </source>
</evidence>
<protein>
    <submittedName>
        <fullName evidence="3">PAS-domain containing protein</fullName>
    </submittedName>
</protein>
<accession>A0ABW2UD64</accession>
<feature type="domain" description="PAS" evidence="2">
    <location>
        <begin position="159"/>
        <end position="224"/>
    </location>
</feature>
<dbReference type="Gene3D" id="3.30.450.20">
    <property type="entry name" value="PAS domain"/>
    <property type="match status" value="3"/>
</dbReference>
<dbReference type="RefSeq" id="WP_377397256.1">
    <property type="nucleotide sequence ID" value="NZ_JBHTFQ010000001.1"/>
</dbReference>
<keyword evidence="1" id="KW-0812">Transmembrane</keyword>
<dbReference type="SMART" id="SM00091">
    <property type="entry name" value="PAS"/>
    <property type="match status" value="3"/>
</dbReference>
<reference evidence="4" key="1">
    <citation type="journal article" date="2019" name="Int. J. Syst. Evol. Microbiol.">
        <title>The Global Catalogue of Microorganisms (GCM) 10K type strain sequencing project: providing services to taxonomists for standard genome sequencing and annotation.</title>
        <authorList>
            <consortium name="The Broad Institute Genomics Platform"/>
            <consortium name="The Broad Institute Genome Sequencing Center for Infectious Disease"/>
            <person name="Wu L."/>
            <person name="Ma J."/>
        </authorList>
    </citation>
    <scope>NUCLEOTIDE SEQUENCE [LARGE SCALE GENOMIC DNA]</scope>
    <source>
        <strain evidence="4">CGMCC 1.12750</strain>
    </source>
</reference>
<dbReference type="Pfam" id="PF12860">
    <property type="entry name" value="PAS_7"/>
    <property type="match status" value="1"/>
</dbReference>
<evidence type="ECO:0000256" key="1">
    <source>
        <dbReference type="SAM" id="Phobius"/>
    </source>
</evidence>
<evidence type="ECO:0000313" key="3">
    <source>
        <dbReference type="EMBL" id="MFC7702594.1"/>
    </source>
</evidence>
<evidence type="ECO:0000259" key="2">
    <source>
        <dbReference type="SMART" id="SM00091"/>
    </source>
</evidence>
<sequence length="518" mass="56255">MPLDGWSLTLLLIVTSFTSALLAMGGLYLLPGRAAARPARGIFSLGEDDIVFLLDGDRIVDATPAARLLLDQGETGAQTGVEARLFAYLAAQFPGLRPQLEELAETGSFTCTGGGPRRLHLRAEWCEGLTRLTLLDPEAEGQVVTVDALSFRAATDELATLRAVMEHAPMLIWREDPAGAVTWANRAYLLRAAEGTDDLGWPLPALFASDHRKAARQRLQHSTASGGQEGWFDCETLPLGEDLLCFAVPADATVQAELSLRSFMQTLAKTFAHLPIGLAIFDRQRRLQLFNPALTDLTALGAEFLSARPTLAAFLDQLRDRQMLPEPRDYKTWRQQFTEMESGTPGHYEETWTLPSGQTYRVTGRPHADGAVAFLVEDITEEITLTRRFRAELEIGQAVLDALDEAVIVFSAAGVVTMSNRAYARLWGTDPAATLAEVGLADTLRQWQQACLPDPVWSDFPRRLGARADWTGAVTLRDGRALHCRIAPLTGGGLLVGFSSASGAGNGRHDLGLVGIPA</sequence>
<feature type="domain" description="PAS" evidence="2">
    <location>
        <begin position="265"/>
        <end position="332"/>
    </location>
</feature>
<dbReference type="EMBL" id="JBHTFQ010000001">
    <property type="protein sequence ID" value="MFC7702594.1"/>
    <property type="molecule type" value="Genomic_DNA"/>
</dbReference>
<dbReference type="InterPro" id="IPR035965">
    <property type="entry name" value="PAS-like_dom_sf"/>
</dbReference>
<proteinExistence type="predicted"/>
<feature type="transmembrane region" description="Helical" evidence="1">
    <location>
        <begin position="6"/>
        <end position="30"/>
    </location>
</feature>
<comment type="caution">
    <text evidence="3">The sequence shown here is derived from an EMBL/GenBank/DDBJ whole genome shotgun (WGS) entry which is preliminary data.</text>
</comment>
<dbReference type="InterPro" id="IPR000014">
    <property type="entry name" value="PAS"/>
</dbReference>
<dbReference type="SUPFAM" id="SSF55785">
    <property type="entry name" value="PYP-like sensor domain (PAS domain)"/>
    <property type="match status" value="3"/>
</dbReference>
<dbReference type="Pfam" id="PF13188">
    <property type="entry name" value="PAS_8"/>
    <property type="match status" value="1"/>
</dbReference>
<keyword evidence="1" id="KW-1133">Transmembrane helix</keyword>
<keyword evidence="1" id="KW-0472">Membrane</keyword>
<keyword evidence="4" id="KW-1185">Reference proteome</keyword>
<name>A0ABW2UD64_9RHOB</name>